<keyword evidence="2" id="KW-1185">Reference proteome</keyword>
<name>A0ACD0P813_9BASI</name>
<evidence type="ECO:0000313" key="2">
    <source>
        <dbReference type="Proteomes" id="UP000245626"/>
    </source>
</evidence>
<accession>A0ACD0P813</accession>
<reference evidence="1 2" key="1">
    <citation type="journal article" date="2018" name="Mol. Biol. Evol.">
        <title>Broad Genomic Sampling Reveals a Smut Pathogenic Ancestry of the Fungal Clade Ustilaginomycotina.</title>
        <authorList>
            <person name="Kijpornyongpan T."/>
            <person name="Mondo S.J."/>
            <person name="Barry K."/>
            <person name="Sandor L."/>
            <person name="Lee J."/>
            <person name="Lipzen A."/>
            <person name="Pangilinan J."/>
            <person name="LaButti K."/>
            <person name="Hainaut M."/>
            <person name="Henrissat B."/>
            <person name="Grigoriev I.V."/>
            <person name="Spatafora J.W."/>
            <person name="Aime M.C."/>
        </authorList>
    </citation>
    <scope>NUCLEOTIDE SEQUENCE [LARGE SCALE GENOMIC DNA]</scope>
    <source>
        <strain evidence="1 2">SA 807</strain>
    </source>
</reference>
<protein>
    <submittedName>
        <fullName evidence="1">Uncharacterized protein</fullName>
    </submittedName>
</protein>
<gene>
    <name evidence="1" type="ORF">IE53DRAFT_323394</name>
</gene>
<dbReference type="Proteomes" id="UP000245626">
    <property type="component" value="Unassembled WGS sequence"/>
</dbReference>
<dbReference type="EMBL" id="KZ819690">
    <property type="protein sequence ID" value="PWN54260.1"/>
    <property type="molecule type" value="Genomic_DNA"/>
</dbReference>
<organism evidence="1 2">
    <name type="scientific">Violaceomyces palustris</name>
    <dbReference type="NCBI Taxonomy" id="1673888"/>
    <lineage>
        <taxon>Eukaryota</taxon>
        <taxon>Fungi</taxon>
        <taxon>Dikarya</taxon>
        <taxon>Basidiomycota</taxon>
        <taxon>Ustilaginomycotina</taxon>
        <taxon>Ustilaginomycetes</taxon>
        <taxon>Violaceomycetales</taxon>
        <taxon>Violaceomycetaceae</taxon>
        <taxon>Violaceomyces</taxon>
    </lineage>
</organism>
<proteinExistence type="predicted"/>
<sequence>MVSATSSVSSQKHVPNRAKSHVHEQDVDEELVQAAAQADGNVAPDLARQKPRLKATKQPEPEVDPAVHEQRLNKLKFLLQRSGVYSRIMGEKMEKERKARAEQAAKLAARQESKSSDDPSDVKQAKNVVNGRTTRAGDADTKSTAAPTTRAKRDGPKKRGKDDYDVSSYLGDADIEAAKEETASSKKRQKTEASTDVSQTKQEQKQAVQEHRTQPKLVTGAKMRDYQLDGLEWLVSLYENGLNGILADEMGLGKTLQSISFLAHLREKGVWGPFLIVAPLSTINNWVLEFGRFTPDVPAIMYHGTAEERREMRDKYLQLPTIKSEQQLFPVVVTSYEVVIRDRVHLAHYPWKFIVVDEGHRLKNMDCKLIRELKTYKSANRLILTGTPLHNNLAELWSLLNFILPDIFDDLATFEQWFDFSDIHEEQGSQRILSKESSSSVITQLHEILKPFLLRRLKADVESNLPPKKEYLLYAPLTKLQKEMYDAVVSKDIRKWILVRKTGLAWEEIQSILQEEGQHLSFDTSTVTSRASSPQTETGSPSSGSGSRFGTPKASNGGSGASTPRRTSARRAKKMVEYKLDDDEGDGSYFRRLEDESSKAPRVLSPKEAERQGKLFQIREAQKAINNMHLENMVMQARKICNHPFLFDWPIDRDTGLQVVNRDLINASGKMLMLNRLLDALFAKGHKVLIFSQFTTMLDIIEDWASEYKGLRTCRIDGSTSQVDRREQMRSFNEDKGPDACNLFLLSTRAGGLGINLVAADTVIFYDSDWNPQMDLQAQDRVHRIGQTKPCLIFRLVAANTVEQRILKRAGNKRKLEALVIQQGKFKLPAGYMSGGSSARKRKEEAMAEMASSLMKLESERVQLAGEDDEIISDANLAKLLDRSEAAYARRTGWVTSIEGEEGEADKDGVEGSRMAFEVTETVADEANEEIAKLLAGDH</sequence>
<evidence type="ECO:0000313" key="1">
    <source>
        <dbReference type="EMBL" id="PWN54260.1"/>
    </source>
</evidence>